<organism evidence="1 2">
    <name type="scientific">Urinicoccus massiliensis</name>
    <dbReference type="NCBI Taxonomy" id="1723382"/>
    <lineage>
        <taxon>Bacteria</taxon>
        <taxon>Bacillati</taxon>
        <taxon>Bacillota</taxon>
        <taxon>Tissierellia</taxon>
        <taxon>Tissierellales</taxon>
        <taxon>Peptoniphilaceae</taxon>
        <taxon>Urinicoccus</taxon>
    </lineage>
</organism>
<reference evidence="1 2" key="1">
    <citation type="submission" date="2019-02" db="EMBL/GenBank/DDBJ databases">
        <authorList>
            <consortium name="Pathogen Informatics"/>
        </authorList>
    </citation>
    <scope>NUCLEOTIDE SEQUENCE [LARGE SCALE GENOMIC DNA]</scope>
    <source>
        <strain evidence="1 2">3012STDY7089603</strain>
    </source>
</reference>
<name>A0A8H2M968_9FIRM</name>
<protein>
    <recommendedName>
        <fullName evidence="3">VCBS repeat-containing protein</fullName>
    </recommendedName>
</protein>
<keyword evidence="2" id="KW-1185">Reference proteome</keyword>
<proteinExistence type="predicted"/>
<dbReference type="SUPFAM" id="SSF69318">
    <property type="entry name" value="Integrin alpha N-terminal domain"/>
    <property type="match status" value="1"/>
</dbReference>
<gene>
    <name evidence="1" type="ORF">NCTC13150_02030</name>
</gene>
<dbReference type="Proteomes" id="UP000377798">
    <property type="component" value="Unassembled WGS sequence"/>
</dbReference>
<sequence length="212" mass="24654">MKGKLLVFLALILVLCLGISQIQIKVLEETISLSREERVTLVLYRKAFSKYGNTIEIRRGQKSTWKKFQGKNALNIWKLCLGDVDGDGEVEIALGVYKKAPHHQVMARRPFLYNIRDGELQAKFRASRLSLPMEDFTLYDIDKDGREEILSVERRGNQYFLAAYHYLNFHISRDYLSRPLEEKPLLEEKPGWICYQGETQFLEINGKEIVLP</sequence>
<dbReference type="EMBL" id="CAACYI010000001">
    <property type="protein sequence ID" value="VFB17437.1"/>
    <property type="molecule type" value="Genomic_DNA"/>
</dbReference>
<dbReference type="AlphaFoldDB" id="A0A8H2M968"/>
<evidence type="ECO:0000313" key="1">
    <source>
        <dbReference type="EMBL" id="VFB17437.1"/>
    </source>
</evidence>
<dbReference type="InterPro" id="IPR028994">
    <property type="entry name" value="Integrin_alpha_N"/>
</dbReference>
<dbReference type="RefSeq" id="WP_131749959.1">
    <property type="nucleotide sequence ID" value="NZ_CAACYI010000001.1"/>
</dbReference>
<accession>A0A8H2M968</accession>
<comment type="caution">
    <text evidence="1">The sequence shown here is derived from an EMBL/GenBank/DDBJ whole genome shotgun (WGS) entry which is preliminary data.</text>
</comment>
<evidence type="ECO:0000313" key="2">
    <source>
        <dbReference type="Proteomes" id="UP000377798"/>
    </source>
</evidence>
<evidence type="ECO:0008006" key="3">
    <source>
        <dbReference type="Google" id="ProtNLM"/>
    </source>
</evidence>